<name>A0A1D1VDH0_RAMVA</name>
<comment type="caution">
    <text evidence="2">The sequence shown here is derived from an EMBL/GenBank/DDBJ whole genome shotgun (WGS) entry which is preliminary data.</text>
</comment>
<evidence type="ECO:0000259" key="1">
    <source>
        <dbReference type="Pfam" id="PF21039"/>
    </source>
</evidence>
<dbReference type="PANTHER" id="PTHR13371:SF0">
    <property type="entry name" value="CENTROSOMAL PROTEIN OF 104 KDA"/>
    <property type="match status" value="1"/>
</dbReference>
<evidence type="ECO:0000313" key="3">
    <source>
        <dbReference type="Proteomes" id="UP000186922"/>
    </source>
</evidence>
<dbReference type="InterPro" id="IPR052607">
    <property type="entry name" value="CEP104-like"/>
</dbReference>
<dbReference type="Pfam" id="PF21039">
    <property type="entry name" value="CEP104_ZnF"/>
    <property type="match status" value="1"/>
</dbReference>
<dbReference type="GO" id="GO:0005929">
    <property type="term" value="C:cilium"/>
    <property type="evidence" value="ECO:0007669"/>
    <property type="project" value="TreeGrafter"/>
</dbReference>
<evidence type="ECO:0000313" key="2">
    <source>
        <dbReference type="EMBL" id="GAU99704.1"/>
    </source>
</evidence>
<reference evidence="2 3" key="1">
    <citation type="journal article" date="2016" name="Nat. Commun.">
        <title>Extremotolerant tardigrade genome and improved radiotolerance of human cultured cells by tardigrade-unique protein.</title>
        <authorList>
            <person name="Hashimoto T."/>
            <person name="Horikawa D.D."/>
            <person name="Saito Y."/>
            <person name="Kuwahara H."/>
            <person name="Kozuka-Hata H."/>
            <person name="Shin-I T."/>
            <person name="Minakuchi Y."/>
            <person name="Ohishi K."/>
            <person name="Motoyama A."/>
            <person name="Aizu T."/>
            <person name="Enomoto A."/>
            <person name="Kondo K."/>
            <person name="Tanaka S."/>
            <person name="Hara Y."/>
            <person name="Koshikawa S."/>
            <person name="Sagara H."/>
            <person name="Miura T."/>
            <person name="Yokobori S."/>
            <person name="Miyagawa K."/>
            <person name="Suzuki Y."/>
            <person name="Kubo T."/>
            <person name="Oyama M."/>
            <person name="Kohara Y."/>
            <person name="Fujiyama A."/>
            <person name="Arakawa K."/>
            <person name="Katayama T."/>
            <person name="Toyoda A."/>
            <person name="Kunieda T."/>
        </authorList>
    </citation>
    <scope>NUCLEOTIDE SEQUENCE [LARGE SCALE GENOMIC DNA]</scope>
    <source>
        <strain evidence="2 3">YOKOZUNA-1</strain>
    </source>
</reference>
<accession>A0A1D1VDH0</accession>
<keyword evidence="3" id="KW-1185">Reference proteome</keyword>
<gene>
    <name evidence="2" type="primary">RvY_10664-1</name>
    <name evidence="2" type="synonym">RvY_10664.1</name>
    <name evidence="2" type="ORF">RvY_10664</name>
</gene>
<dbReference type="OrthoDB" id="66599at2759"/>
<dbReference type="PANTHER" id="PTHR13371">
    <property type="entry name" value="GLYCINE-, GLUTAMATE-, THIENYLCYCLOHEXYLPIPERIDINE-BINDING PROTEIN"/>
    <property type="match status" value="1"/>
</dbReference>
<organism evidence="2 3">
    <name type="scientific">Ramazzottius varieornatus</name>
    <name type="common">Water bear</name>
    <name type="synonym">Tardigrade</name>
    <dbReference type="NCBI Taxonomy" id="947166"/>
    <lineage>
        <taxon>Eukaryota</taxon>
        <taxon>Metazoa</taxon>
        <taxon>Ecdysozoa</taxon>
        <taxon>Tardigrada</taxon>
        <taxon>Eutardigrada</taxon>
        <taxon>Parachela</taxon>
        <taxon>Hypsibioidea</taxon>
        <taxon>Ramazzottiidae</taxon>
        <taxon>Ramazzottius</taxon>
    </lineage>
</organism>
<dbReference type="InterPro" id="IPR048738">
    <property type="entry name" value="CEP104_Znf"/>
</dbReference>
<proteinExistence type="predicted"/>
<protein>
    <recommendedName>
        <fullName evidence="1">Centrosomal protein CEP104 Zn finger domain-containing protein</fullName>
    </recommendedName>
</protein>
<dbReference type="EMBL" id="BDGG01000005">
    <property type="protein sequence ID" value="GAU99704.1"/>
    <property type="molecule type" value="Genomic_DNA"/>
</dbReference>
<dbReference type="AlphaFoldDB" id="A0A1D1VDH0"/>
<sequence length="272" mass="30917">MTDSMKARIPNELDSQKTFSILSIIDRETARVERVDDKGKKDTDAVLVMSEKPVVLAEDESRRSLATEAVAAKEVIPLRKEGKYWKNLRILGVVLESEGYELVGKDGLGKDRRKWPKNVVQSCPFCGKPNLVDEMNYHLYQECPMLKKCDLCDNKILIPELTKHKLESCEHKSQMAMCPHCQLAIPLKKITKHLKADECVDPSEETNATVCPLCEGLVENSDEGWIFHLLDKEHGCEKNPRRKKAQKWTTGKCNPEVVHVEEFNETVVVTTN</sequence>
<dbReference type="Proteomes" id="UP000186922">
    <property type="component" value="Unassembled WGS sequence"/>
</dbReference>
<feature type="domain" description="Centrosomal protein CEP104 Zn finger" evidence="1">
    <location>
        <begin position="122"/>
        <end position="230"/>
    </location>
</feature>